<dbReference type="EMBL" id="CM047910">
    <property type="protein sequence ID" value="KAJ0075121.1"/>
    <property type="molecule type" value="Genomic_DNA"/>
</dbReference>
<keyword evidence="2" id="KW-1185">Reference proteome</keyword>
<organism evidence="1 2">
    <name type="scientific">Pistacia atlantica</name>
    <dbReference type="NCBI Taxonomy" id="434234"/>
    <lineage>
        <taxon>Eukaryota</taxon>
        <taxon>Viridiplantae</taxon>
        <taxon>Streptophyta</taxon>
        <taxon>Embryophyta</taxon>
        <taxon>Tracheophyta</taxon>
        <taxon>Spermatophyta</taxon>
        <taxon>Magnoliopsida</taxon>
        <taxon>eudicotyledons</taxon>
        <taxon>Gunneridae</taxon>
        <taxon>Pentapetalae</taxon>
        <taxon>rosids</taxon>
        <taxon>malvids</taxon>
        <taxon>Sapindales</taxon>
        <taxon>Anacardiaceae</taxon>
        <taxon>Pistacia</taxon>
    </lineage>
</organism>
<comment type="caution">
    <text evidence="1">The sequence shown here is derived from an EMBL/GenBank/DDBJ whole genome shotgun (WGS) entry which is preliminary data.</text>
</comment>
<name>A0ACC0ZT25_9ROSI</name>
<protein>
    <submittedName>
        <fullName evidence="1">Uncharacterized protein</fullName>
    </submittedName>
</protein>
<evidence type="ECO:0000313" key="1">
    <source>
        <dbReference type="EMBL" id="KAJ0075121.1"/>
    </source>
</evidence>
<dbReference type="Proteomes" id="UP001164250">
    <property type="component" value="Chromosome 15"/>
</dbReference>
<reference evidence="2" key="1">
    <citation type="journal article" date="2023" name="G3 (Bethesda)">
        <title>Genome assembly and association tests identify interacting loci associated with vigor, precocity, and sex in interspecific pistachio rootstocks.</title>
        <authorList>
            <person name="Palmer W."/>
            <person name="Jacygrad E."/>
            <person name="Sagayaradj S."/>
            <person name="Cavanaugh K."/>
            <person name="Han R."/>
            <person name="Bertier L."/>
            <person name="Beede B."/>
            <person name="Kafkas S."/>
            <person name="Golino D."/>
            <person name="Preece J."/>
            <person name="Michelmore R."/>
        </authorList>
    </citation>
    <scope>NUCLEOTIDE SEQUENCE [LARGE SCALE GENOMIC DNA]</scope>
</reference>
<proteinExistence type="predicted"/>
<evidence type="ECO:0000313" key="2">
    <source>
        <dbReference type="Proteomes" id="UP001164250"/>
    </source>
</evidence>
<sequence>MMNLQQVVPPKSTANGFGRRRGEREGGTRLENKLPSGKSNSARVTSTAPIGALSGGKFGGFESPSHDRLLYVTTSLIGLPVDVQTKNGSIYSGIFHATSDEKEFGVILKMARLTKDGNPRGQKMETVSKAPSSIFVIPASELVQVIAKEVAVTSDGLANVERELEPWIPDEDAPHLPELENIFDGPWNRIIPNALYRFHQQPSIYYVLELRPNWDQFEINETLFGVKTTFDEEIYTTKLLRGPKTKELEREAMRIAREIEGEDTQDLHLAEERGMNLHESFDIDEETRFSSVYRDSALDDSGYEEDEDIMLDSRNDETFGGPSASVSQRPADFTSGKRNDAARVSSSSSLVDEVQSSHSSTVADPQRSVSYDLVRQMASETPHKSISTLDSEKRFEIYRVHENLPGEHGGNSYAKEFLDKHLLPEDAQLSKSEDSESLESNVDGFDKVGLSANASAYAPSRAPSKSNEKTSSPGEQLEAPAPSKAPGEPQSVISRGRPGSSASSTSECAVAASASSGPGLSPSSSGGSMSSERSTLNPHAKEFKLNPNAKSFVPSQAGARPQSPVTDSPFYHPPNVSAVPHIPGMPVGFGIGPAFAGHQPVIYNPQVPMQSPQAYYHPHGPQYGQQMVVGQSRPLFYMPSYQQPYSLIFEHFVFTGNASIKDENFSRLIS</sequence>
<accession>A0ACC0ZT25</accession>
<gene>
    <name evidence="1" type="ORF">Patl1_33624</name>
</gene>